<organism evidence="9 10">
    <name type="scientific">Xylanibacter ruminicola</name>
    <name type="common">Prevotella ruminicola</name>
    <dbReference type="NCBI Taxonomy" id="839"/>
    <lineage>
        <taxon>Bacteria</taxon>
        <taxon>Pseudomonadati</taxon>
        <taxon>Bacteroidota</taxon>
        <taxon>Bacteroidia</taxon>
        <taxon>Bacteroidales</taxon>
        <taxon>Prevotellaceae</taxon>
        <taxon>Xylanibacter</taxon>
    </lineage>
</organism>
<name>A0A1H4EQY1_XYLRU</name>
<evidence type="ECO:0000313" key="10">
    <source>
        <dbReference type="Proteomes" id="UP000182257"/>
    </source>
</evidence>
<feature type="transmembrane region" description="Helical" evidence="8">
    <location>
        <begin position="264"/>
        <end position="284"/>
    </location>
</feature>
<reference evidence="9 10" key="1">
    <citation type="submission" date="2016-10" db="EMBL/GenBank/DDBJ databases">
        <authorList>
            <person name="de Groot N.N."/>
        </authorList>
    </citation>
    <scope>NUCLEOTIDE SEQUENCE [LARGE SCALE GENOMIC DNA]</scope>
    <source>
        <strain evidence="9 10">D31d</strain>
    </source>
</reference>
<dbReference type="GO" id="GO:0016780">
    <property type="term" value="F:phosphotransferase activity, for other substituted phosphate groups"/>
    <property type="evidence" value="ECO:0007669"/>
    <property type="project" value="InterPro"/>
</dbReference>
<dbReference type="CDD" id="cd06853">
    <property type="entry name" value="GT_WecA_like"/>
    <property type="match status" value="1"/>
</dbReference>
<dbReference type="GO" id="GO:0009103">
    <property type="term" value="P:lipopolysaccharide biosynthetic process"/>
    <property type="evidence" value="ECO:0007669"/>
    <property type="project" value="TreeGrafter"/>
</dbReference>
<feature type="transmembrane region" description="Helical" evidence="8">
    <location>
        <begin position="87"/>
        <end position="108"/>
    </location>
</feature>
<evidence type="ECO:0000256" key="5">
    <source>
        <dbReference type="ARBA" id="ARBA00022989"/>
    </source>
</evidence>
<feature type="transmembrane region" description="Helical" evidence="8">
    <location>
        <begin position="52"/>
        <end position="75"/>
    </location>
</feature>
<dbReference type="OrthoDB" id="9783652at2"/>
<feature type="transmembrane region" description="Helical" evidence="8">
    <location>
        <begin position="342"/>
        <end position="362"/>
    </location>
</feature>
<feature type="transmembrane region" description="Helical" evidence="8">
    <location>
        <begin position="177"/>
        <end position="193"/>
    </location>
</feature>
<gene>
    <name evidence="9" type="ORF">SAMN05216462_2904</name>
</gene>
<dbReference type="Pfam" id="PF00953">
    <property type="entry name" value="Glycos_transf_4"/>
    <property type="match status" value="1"/>
</dbReference>
<dbReference type="GO" id="GO:0044038">
    <property type="term" value="P:cell wall macromolecule biosynthetic process"/>
    <property type="evidence" value="ECO:0007669"/>
    <property type="project" value="TreeGrafter"/>
</dbReference>
<evidence type="ECO:0000256" key="4">
    <source>
        <dbReference type="ARBA" id="ARBA00022692"/>
    </source>
</evidence>
<evidence type="ECO:0000313" key="9">
    <source>
        <dbReference type="EMBL" id="SEA87483.1"/>
    </source>
</evidence>
<evidence type="ECO:0000256" key="8">
    <source>
        <dbReference type="SAM" id="Phobius"/>
    </source>
</evidence>
<keyword evidence="2" id="KW-1003">Cell membrane</keyword>
<accession>A0A1H4EQY1</accession>
<keyword evidence="3 9" id="KW-0808">Transferase</keyword>
<feature type="binding site" evidence="7">
    <location>
        <position position="235"/>
    </location>
    <ligand>
        <name>Mg(2+)</name>
        <dbReference type="ChEBI" id="CHEBI:18420"/>
    </ligand>
</feature>
<protein>
    <submittedName>
        <fullName evidence="9">UDP-N-acetylmuramyl pentapeptide phosphotransferase/UDP-N-acetylglucosamine-1-phosphate transferase</fullName>
    </submittedName>
</protein>
<feature type="transmembrane region" description="Helical" evidence="8">
    <location>
        <begin position="316"/>
        <end position="336"/>
    </location>
</feature>
<dbReference type="GO" id="GO:0071555">
    <property type="term" value="P:cell wall organization"/>
    <property type="evidence" value="ECO:0007669"/>
    <property type="project" value="TreeGrafter"/>
</dbReference>
<feature type="transmembrane region" description="Helical" evidence="8">
    <location>
        <begin position="231"/>
        <end position="252"/>
    </location>
</feature>
<feature type="transmembrane region" description="Helical" evidence="8">
    <location>
        <begin position="149"/>
        <end position="165"/>
    </location>
</feature>
<sequence>MIYYSIIIPLLLATFLAFFIIPRIIMVSVKKELMGEETVVRDGKIRRRVPRFGGVSLFPILVVSVGLPLACTFFLNDQFSTNAENSAYFVQFMMMITGLTAMYLVGVMDDLVGVSLKSKLAIEFLAALLIPLSGLRIDHLDGLLGLYELSSWISIPLTVIAVLYVSNTVSMLDDIDGLASGMAIIVFGVMAVLCALAEQYLLLMVCVAMVGLLVPFLFRNVMGWRVGWRKLFFGDTGGLTIGYLMAYVVIAISRMGGKELPLGIGMACFGTLLIPMFDVMRVGITRLVNGRNVFLSGDRNHIHHRLMQAGLQPKQVLVVVLLITFEFICLNMWGVWNGWDLSLLLVIDVSAWLLMQVVIMYYKNRAGRERC</sequence>
<comment type="subcellular location">
    <subcellularLocation>
        <location evidence="1">Cell membrane</location>
        <topology evidence="1">Multi-pass membrane protein</topology>
    </subcellularLocation>
</comment>
<evidence type="ECO:0000256" key="6">
    <source>
        <dbReference type="ARBA" id="ARBA00023136"/>
    </source>
</evidence>
<dbReference type="Proteomes" id="UP000182257">
    <property type="component" value="Unassembled WGS sequence"/>
</dbReference>
<dbReference type="AlphaFoldDB" id="A0A1H4EQY1"/>
<dbReference type="EMBL" id="FNRF01000006">
    <property type="protein sequence ID" value="SEA87483.1"/>
    <property type="molecule type" value="Genomic_DNA"/>
</dbReference>
<feature type="transmembrane region" description="Helical" evidence="8">
    <location>
        <begin position="6"/>
        <end position="25"/>
    </location>
</feature>
<dbReference type="PANTHER" id="PTHR22926:SF3">
    <property type="entry name" value="UNDECAPRENYL-PHOSPHATE ALPHA-N-ACETYLGLUCOSAMINYL 1-PHOSPHATE TRANSFERASE"/>
    <property type="match status" value="1"/>
</dbReference>
<keyword evidence="6 8" id="KW-0472">Membrane</keyword>
<dbReference type="GO" id="GO:0005886">
    <property type="term" value="C:plasma membrane"/>
    <property type="evidence" value="ECO:0007669"/>
    <property type="project" value="UniProtKB-SubCell"/>
</dbReference>
<evidence type="ECO:0000256" key="1">
    <source>
        <dbReference type="ARBA" id="ARBA00004651"/>
    </source>
</evidence>
<dbReference type="GO" id="GO:0046872">
    <property type="term" value="F:metal ion binding"/>
    <property type="evidence" value="ECO:0007669"/>
    <property type="project" value="UniProtKB-KW"/>
</dbReference>
<keyword evidence="7" id="KW-0460">Magnesium</keyword>
<evidence type="ECO:0000256" key="2">
    <source>
        <dbReference type="ARBA" id="ARBA00022475"/>
    </source>
</evidence>
<keyword evidence="7" id="KW-0479">Metal-binding</keyword>
<evidence type="ECO:0000256" key="3">
    <source>
        <dbReference type="ARBA" id="ARBA00022679"/>
    </source>
</evidence>
<evidence type="ECO:0000256" key="7">
    <source>
        <dbReference type="PIRSR" id="PIRSR600715-1"/>
    </source>
</evidence>
<keyword evidence="5 8" id="KW-1133">Transmembrane helix</keyword>
<dbReference type="PANTHER" id="PTHR22926">
    <property type="entry name" value="PHOSPHO-N-ACETYLMURAMOYL-PENTAPEPTIDE-TRANSFERASE"/>
    <property type="match status" value="1"/>
</dbReference>
<feature type="transmembrane region" description="Helical" evidence="8">
    <location>
        <begin position="120"/>
        <end position="137"/>
    </location>
</feature>
<keyword evidence="4 8" id="KW-0812">Transmembrane</keyword>
<comment type="cofactor">
    <cofactor evidence="7">
        <name>Mg(2+)</name>
        <dbReference type="ChEBI" id="CHEBI:18420"/>
    </cofactor>
</comment>
<dbReference type="InterPro" id="IPR000715">
    <property type="entry name" value="Glycosyl_transferase_4"/>
</dbReference>
<proteinExistence type="predicted"/>
<feature type="transmembrane region" description="Helical" evidence="8">
    <location>
        <begin position="199"/>
        <end position="219"/>
    </location>
</feature>